<keyword evidence="3" id="KW-0560">Oxidoreductase</keyword>
<dbReference type="Pfam" id="PF07992">
    <property type="entry name" value="Pyr_redox_2"/>
    <property type="match status" value="1"/>
</dbReference>
<dbReference type="Gene3D" id="1.10.1060.10">
    <property type="entry name" value="Alpha-helical ferredoxin"/>
    <property type="match status" value="1"/>
</dbReference>
<dbReference type="EMBL" id="BFBB01000009">
    <property type="protein sequence ID" value="GBF51869.1"/>
    <property type="molecule type" value="Genomic_DNA"/>
</dbReference>
<dbReference type="InterPro" id="IPR051394">
    <property type="entry name" value="Glutamate_Synthase"/>
</dbReference>
<keyword evidence="11" id="KW-1185">Reference proteome</keyword>
<feature type="domain" description="Dihydroprymidine dehydrogenase" evidence="9">
    <location>
        <begin position="23"/>
        <end position="133"/>
    </location>
</feature>
<dbReference type="InterPro" id="IPR036188">
    <property type="entry name" value="FAD/NAD-bd_sf"/>
</dbReference>
<dbReference type="GO" id="GO:0016639">
    <property type="term" value="F:oxidoreductase activity, acting on the CH-NH2 group of donors, NAD or NADP as acceptor"/>
    <property type="evidence" value="ECO:0007669"/>
    <property type="project" value="InterPro"/>
</dbReference>
<evidence type="ECO:0000259" key="9">
    <source>
        <dbReference type="Pfam" id="PF14691"/>
    </source>
</evidence>
<evidence type="ECO:0000259" key="8">
    <source>
        <dbReference type="Pfam" id="PF07992"/>
    </source>
</evidence>
<evidence type="ECO:0000313" key="10">
    <source>
        <dbReference type="EMBL" id="GBF51869.1"/>
    </source>
</evidence>
<dbReference type="NCBIfam" id="TIGR01317">
    <property type="entry name" value="GOGAT_sm_gam"/>
    <property type="match status" value="1"/>
</dbReference>
<dbReference type="PRINTS" id="PR00419">
    <property type="entry name" value="ADXRDTASE"/>
</dbReference>
<comment type="pathway">
    <text evidence="7">Amino-acid biosynthesis.</text>
</comment>
<keyword evidence="5" id="KW-0411">Iron-sulfur</keyword>
<proteinExistence type="predicted"/>
<dbReference type="Gene3D" id="3.50.50.60">
    <property type="entry name" value="FAD/NAD(P)-binding domain"/>
    <property type="match status" value="2"/>
</dbReference>
<evidence type="ECO:0000256" key="5">
    <source>
        <dbReference type="ARBA" id="ARBA00023014"/>
    </source>
</evidence>
<evidence type="ECO:0000256" key="1">
    <source>
        <dbReference type="ARBA" id="ARBA00022605"/>
    </source>
</evidence>
<dbReference type="SUPFAM" id="SSF51971">
    <property type="entry name" value="Nucleotide-binding domain"/>
    <property type="match status" value="2"/>
</dbReference>
<accession>A0A2P2E4R4</accession>
<protein>
    <submittedName>
        <fullName evidence="10">Glutamate synthase</fullName>
    </submittedName>
</protein>
<dbReference type="GO" id="GO:0006537">
    <property type="term" value="P:glutamate biosynthetic process"/>
    <property type="evidence" value="ECO:0007669"/>
    <property type="project" value="UniProtKB-KW"/>
</dbReference>
<feature type="domain" description="FAD/NAD(P)-binding" evidence="8">
    <location>
        <begin position="147"/>
        <end position="463"/>
    </location>
</feature>
<evidence type="ECO:0000256" key="4">
    <source>
        <dbReference type="ARBA" id="ARBA00023004"/>
    </source>
</evidence>
<evidence type="ECO:0000256" key="2">
    <source>
        <dbReference type="ARBA" id="ARBA00022723"/>
    </source>
</evidence>
<evidence type="ECO:0000256" key="6">
    <source>
        <dbReference type="ARBA" id="ARBA00023164"/>
    </source>
</evidence>
<comment type="caution">
    <text evidence="10">The sequence shown here is derived from an EMBL/GenBank/DDBJ whole genome shotgun (WGS) entry which is preliminary data.</text>
</comment>
<dbReference type="InterPro" id="IPR028261">
    <property type="entry name" value="DPD_II"/>
</dbReference>
<name>A0A2P2E4R4_9LEPT</name>
<evidence type="ECO:0000256" key="3">
    <source>
        <dbReference type="ARBA" id="ARBA00023002"/>
    </source>
</evidence>
<dbReference type="Pfam" id="PF14691">
    <property type="entry name" value="Fer4_20"/>
    <property type="match status" value="1"/>
</dbReference>
<dbReference type="FunFam" id="3.50.50.60:FF:000124">
    <property type="entry name" value="Glutamate synthase small subunit"/>
    <property type="match status" value="1"/>
</dbReference>
<keyword evidence="1" id="KW-0028">Amino-acid biosynthesis</keyword>
<dbReference type="InterPro" id="IPR009051">
    <property type="entry name" value="Helical_ferredxn"/>
</dbReference>
<dbReference type="Proteomes" id="UP000245133">
    <property type="component" value="Unassembled WGS sequence"/>
</dbReference>
<reference evidence="10 11" key="1">
    <citation type="submission" date="2018-02" db="EMBL/GenBank/DDBJ databases">
        <title>Novel Leptospira species isolated from soil and water in Japan.</title>
        <authorList>
            <person name="Nakao R."/>
            <person name="Masuzawa T."/>
        </authorList>
    </citation>
    <scope>NUCLEOTIDE SEQUENCE [LARGE SCALE GENOMIC DNA]</scope>
    <source>
        <strain evidence="10 11">YH101</strain>
    </source>
</reference>
<dbReference type="SUPFAM" id="SSF46548">
    <property type="entry name" value="alpha-helical ferredoxin"/>
    <property type="match status" value="1"/>
</dbReference>
<keyword evidence="2" id="KW-0479">Metal-binding</keyword>
<dbReference type="PANTHER" id="PTHR43100:SF1">
    <property type="entry name" value="GLUTAMATE SYNTHASE [NADPH] SMALL CHAIN"/>
    <property type="match status" value="1"/>
</dbReference>
<dbReference type="OrthoDB" id="9803192at2"/>
<evidence type="ECO:0000313" key="11">
    <source>
        <dbReference type="Proteomes" id="UP000245133"/>
    </source>
</evidence>
<dbReference type="GO" id="GO:0046872">
    <property type="term" value="F:metal ion binding"/>
    <property type="evidence" value="ECO:0007669"/>
    <property type="project" value="UniProtKB-KW"/>
</dbReference>
<dbReference type="GO" id="GO:0051536">
    <property type="term" value="F:iron-sulfur cluster binding"/>
    <property type="evidence" value="ECO:0007669"/>
    <property type="project" value="UniProtKB-KW"/>
</dbReference>
<sequence>MGKPTGFLEFKKEYLQKIAPNERIKNYKEFEKSFPDDTAKQQGARCMDCGIPFCHGDTGCPVDNLIPEFNDFVFKGRWKEAWENLSKTNNFPEFTGRLCPAPCESACTLGIIEPPVSIKAIERTIVDRAWDEGWVIPEPASKKSGKKIAVIGSGPAGLACGQQLARAGHSVTIFEKNDRIGGLLRYGIPDFKMEKRHIDRRMKQMEAEGVIFKTNVNVGKDISTKQLQADFDAIVLACGSEVPRDLPLPGRELKGVHFAMEFLGKNNKYVAGDQLEIISAKDKHVIVIGGGDTGSDCVGTSNRHGAKSITQIELFPEPPKERDSSTPWPLYPKMYRTSTSHEEGVNRKWAISTLGFKGNEKGELTSIYGTEVKEENGKLVPVPGTEFEWPADLVLLAMGFVNPIRDGLLEDLIQEGMELDPRGNVKASFGTKPGSFATSLPKVYACGDVRRGQSLIVWAISEGRKCAEQVHQFLTQEVEV</sequence>
<dbReference type="InterPro" id="IPR023753">
    <property type="entry name" value="FAD/NAD-binding_dom"/>
</dbReference>
<gene>
    <name evidence="10" type="primary">gltD</name>
    <name evidence="10" type="ORF">LPTSP4_34070</name>
</gene>
<dbReference type="PANTHER" id="PTHR43100">
    <property type="entry name" value="GLUTAMATE SYNTHASE [NADPH] SMALL CHAIN"/>
    <property type="match status" value="1"/>
</dbReference>
<keyword evidence="6" id="KW-0314">Glutamate biosynthesis</keyword>
<dbReference type="InterPro" id="IPR006005">
    <property type="entry name" value="Glut_synth_ssu1"/>
</dbReference>
<dbReference type="AlphaFoldDB" id="A0A2P2E4R4"/>
<dbReference type="RefSeq" id="WP_108978261.1">
    <property type="nucleotide sequence ID" value="NZ_BFBB01000009.1"/>
</dbReference>
<keyword evidence="4" id="KW-0408">Iron</keyword>
<evidence type="ECO:0000256" key="7">
    <source>
        <dbReference type="ARBA" id="ARBA00029440"/>
    </source>
</evidence>
<organism evidence="10 11">
    <name type="scientific">Leptospira ryugenii</name>
    <dbReference type="NCBI Taxonomy" id="1917863"/>
    <lineage>
        <taxon>Bacteria</taxon>
        <taxon>Pseudomonadati</taxon>
        <taxon>Spirochaetota</taxon>
        <taxon>Spirochaetia</taxon>
        <taxon>Leptospirales</taxon>
        <taxon>Leptospiraceae</taxon>
        <taxon>Leptospira</taxon>
    </lineage>
</organism>